<dbReference type="RefSeq" id="WP_249242797.1">
    <property type="nucleotide sequence ID" value="NZ_CP096649.1"/>
</dbReference>
<feature type="transmembrane region" description="Helical" evidence="7">
    <location>
        <begin position="77"/>
        <end position="96"/>
    </location>
</feature>
<dbReference type="Proteomes" id="UP000831151">
    <property type="component" value="Chromosome"/>
</dbReference>
<organism evidence="9 10">
    <name type="scientific">Fenollaria massiliensis</name>
    <dbReference type="NCBI Taxonomy" id="938288"/>
    <lineage>
        <taxon>Bacteria</taxon>
        <taxon>Bacillati</taxon>
        <taxon>Bacillota</taxon>
        <taxon>Clostridia</taxon>
        <taxon>Eubacteriales</taxon>
        <taxon>Fenollaria</taxon>
    </lineage>
</organism>
<dbReference type="KEGG" id="fms:M1R53_01245"/>
<name>A0A9E7DK45_9FIRM</name>
<dbReference type="InterPro" id="IPR000620">
    <property type="entry name" value="EamA_dom"/>
</dbReference>
<dbReference type="InterPro" id="IPR037185">
    <property type="entry name" value="EmrE-like"/>
</dbReference>
<reference evidence="9" key="1">
    <citation type="submission" date="2022-04" db="EMBL/GenBank/DDBJ databases">
        <title>Complete genome sequences of Ezakiella coagulans and Fenollaria massiliensis.</title>
        <authorList>
            <person name="France M.T."/>
            <person name="Clifford J."/>
            <person name="Narina S."/>
            <person name="Rutt L."/>
            <person name="Ravel J."/>
        </authorList>
    </citation>
    <scope>NUCLEOTIDE SEQUENCE</scope>
    <source>
        <strain evidence="9">C0061C2</strain>
    </source>
</reference>
<keyword evidence="5 7" id="KW-1133">Transmembrane helix</keyword>
<feature type="transmembrane region" description="Helical" evidence="7">
    <location>
        <begin position="151"/>
        <end position="169"/>
    </location>
</feature>
<evidence type="ECO:0000256" key="2">
    <source>
        <dbReference type="ARBA" id="ARBA00007362"/>
    </source>
</evidence>
<accession>A0A9E7DK45</accession>
<feature type="domain" description="EamA" evidence="8">
    <location>
        <begin position="155"/>
        <end position="286"/>
    </location>
</feature>
<dbReference type="EMBL" id="CP096649">
    <property type="protein sequence ID" value="UQK59326.1"/>
    <property type="molecule type" value="Genomic_DNA"/>
</dbReference>
<dbReference type="GO" id="GO:0005886">
    <property type="term" value="C:plasma membrane"/>
    <property type="evidence" value="ECO:0007669"/>
    <property type="project" value="UniProtKB-SubCell"/>
</dbReference>
<feature type="transmembrane region" description="Helical" evidence="7">
    <location>
        <begin position="102"/>
        <end position="121"/>
    </location>
</feature>
<comment type="subcellular location">
    <subcellularLocation>
        <location evidence="1">Cell membrane</location>
        <topology evidence="1">Multi-pass membrane protein</topology>
    </subcellularLocation>
</comment>
<dbReference type="Gene3D" id="1.10.3730.20">
    <property type="match status" value="1"/>
</dbReference>
<keyword evidence="6 7" id="KW-0472">Membrane</keyword>
<feature type="transmembrane region" description="Helical" evidence="7">
    <location>
        <begin position="37"/>
        <end position="57"/>
    </location>
</feature>
<evidence type="ECO:0000256" key="4">
    <source>
        <dbReference type="ARBA" id="ARBA00022692"/>
    </source>
</evidence>
<feature type="transmembrane region" description="Helical" evidence="7">
    <location>
        <begin position="211"/>
        <end position="233"/>
    </location>
</feature>
<protein>
    <submittedName>
        <fullName evidence="9">DMT family transporter</fullName>
    </submittedName>
</protein>
<evidence type="ECO:0000259" key="8">
    <source>
        <dbReference type="Pfam" id="PF00892"/>
    </source>
</evidence>
<evidence type="ECO:0000313" key="9">
    <source>
        <dbReference type="EMBL" id="UQK59326.1"/>
    </source>
</evidence>
<evidence type="ECO:0000256" key="6">
    <source>
        <dbReference type="ARBA" id="ARBA00023136"/>
    </source>
</evidence>
<feature type="transmembrane region" description="Helical" evidence="7">
    <location>
        <begin position="245"/>
        <end position="263"/>
    </location>
</feature>
<keyword evidence="10" id="KW-1185">Reference proteome</keyword>
<keyword evidence="4 7" id="KW-0812">Transmembrane</keyword>
<evidence type="ECO:0000256" key="3">
    <source>
        <dbReference type="ARBA" id="ARBA00022475"/>
    </source>
</evidence>
<feature type="transmembrane region" description="Helical" evidence="7">
    <location>
        <begin position="128"/>
        <end position="145"/>
    </location>
</feature>
<gene>
    <name evidence="9" type="ORF">M1R53_01245</name>
</gene>
<dbReference type="Pfam" id="PF00892">
    <property type="entry name" value="EamA"/>
    <property type="match status" value="2"/>
</dbReference>
<dbReference type="PANTHER" id="PTHR42920:SF11">
    <property type="entry name" value="INNER MEMBRANE PROTEIN YTFF"/>
    <property type="match status" value="1"/>
</dbReference>
<sequence length="349" mass="38903">MNKNNKITAIICAILAAVFYALNTPFSKVLLKNISPTFMAAFLYLGAGIGVGIMYLFKYKNEDKDMRLTKNDLTYTILMVVLDVIAPIFLMIGISIGSSANASLLGNFEIVATSIIALVIFKEDVSKNLWIAIVFITLSSIILSFEGQESFRFSYGSLFVILATMSWGLENNCTRKISNKSSYQIVTIKGLCSGIASLIISIILGEKFPEIRYTIYALLLGYVAYGLSIFLYVRSQRDLGAAKTSAYYAIAPFIGTFLCFLVNGEALSASYFVGLILMIVGTVFVVIDTCLIKHTHLHTHTITHTHDGYTHTHVLTHEHEHKHFLNEDKQGHNDFLSSEEHMRLHKNNL</sequence>
<evidence type="ECO:0000256" key="1">
    <source>
        <dbReference type="ARBA" id="ARBA00004651"/>
    </source>
</evidence>
<evidence type="ECO:0000256" key="5">
    <source>
        <dbReference type="ARBA" id="ARBA00022989"/>
    </source>
</evidence>
<dbReference type="AlphaFoldDB" id="A0A9E7DK45"/>
<feature type="transmembrane region" description="Helical" evidence="7">
    <location>
        <begin position="269"/>
        <end position="287"/>
    </location>
</feature>
<feature type="domain" description="EamA" evidence="8">
    <location>
        <begin position="8"/>
        <end position="144"/>
    </location>
</feature>
<feature type="transmembrane region" description="Helical" evidence="7">
    <location>
        <begin position="181"/>
        <end position="205"/>
    </location>
</feature>
<dbReference type="SUPFAM" id="SSF103481">
    <property type="entry name" value="Multidrug resistance efflux transporter EmrE"/>
    <property type="match status" value="2"/>
</dbReference>
<evidence type="ECO:0000313" key="10">
    <source>
        <dbReference type="Proteomes" id="UP000831151"/>
    </source>
</evidence>
<dbReference type="InterPro" id="IPR051258">
    <property type="entry name" value="Diverse_Substrate_Transporter"/>
</dbReference>
<dbReference type="PANTHER" id="PTHR42920">
    <property type="entry name" value="OS03G0707200 PROTEIN-RELATED"/>
    <property type="match status" value="1"/>
</dbReference>
<comment type="similarity">
    <text evidence="2">Belongs to the EamA transporter family.</text>
</comment>
<evidence type="ECO:0000256" key="7">
    <source>
        <dbReference type="SAM" id="Phobius"/>
    </source>
</evidence>
<keyword evidence="3" id="KW-1003">Cell membrane</keyword>
<proteinExistence type="inferred from homology"/>